<dbReference type="EMBL" id="JBFOLK010000004">
    <property type="protein sequence ID" value="KAL2518900.1"/>
    <property type="molecule type" value="Genomic_DNA"/>
</dbReference>
<gene>
    <name evidence="2" type="ORF">Adt_15147</name>
</gene>
<proteinExistence type="predicted"/>
<keyword evidence="1" id="KW-0472">Membrane</keyword>
<name>A0ABD1U2S2_9LAMI</name>
<accession>A0ABD1U2S2</accession>
<protein>
    <submittedName>
        <fullName evidence="2">Uncharacterized protein</fullName>
    </submittedName>
</protein>
<keyword evidence="1" id="KW-1133">Transmembrane helix</keyword>
<dbReference type="AlphaFoldDB" id="A0ABD1U2S2"/>
<dbReference type="PANTHER" id="PTHR33782">
    <property type="entry name" value="OS01G0121600 PROTEIN"/>
    <property type="match status" value="1"/>
</dbReference>
<comment type="caution">
    <text evidence="2">The sequence shown here is derived from an EMBL/GenBank/DDBJ whole genome shotgun (WGS) entry which is preliminary data.</text>
</comment>
<keyword evidence="1" id="KW-0812">Transmembrane</keyword>
<dbReference type="Proteomes" id="UP001604336">
    <property type="component" value="Unassembled WGS sequence"/>
</dbReference>
<evidence type="ECO:0000313" key="3">
    <source>
        <dbReference type="Proteomes" id="UP001604336"/>
    </source>
</evidence>
<dbReference type="PANTHER" id="PTHR33782:SF5">
    <property type="entry name" value="MEDIATOR OF RNA POLYMERASE II TRANSCRIPTION SUBUNIT"/>
    <property type="match status" value="1"/>
</dbReference>
<evidence type="ECO:0000256" key="1">
    <source>
        <dbReference type="SAM" id="Phobius"/>
    </source>
</evidence>
<keyword evidence="3" id="KW-1185">Reference proteome</keyword>
<evidence type="ECO:0000313" key="2">
    <source>
        <dbReference type="EMBL" id="KAL2518900.1"/>
    </source>
</evidence>
<feature type="transmembrane region" description="Helical" evidence="1">
    <location>
        <begin position="121"/>
        <end position="145"/>
    </location>
</feature>
<sequence length="153" mass="17275">MQTANSLQSLHLPLPFSGNFMLQKSSPSRRGSVYSPVFAVKRDADHEYDKGHVRGRLVDENMIVLRMRIHQMKTAEGNHATPLPPADWMEWEKKWYVSYDSDVFEAVGLLQNLLMDSRPSLVLGVVALMIFSGSTSLALLLCYLVDIFKGISF</sequence>
<reference evidence="3" key="1">
    <citation type="submission" date="2024-07" db="EMBL/GenBank/DDBJ databases">
        <title>Two chromosome-level genome assemblies of Korean endemic species Abeliophyllum distichum and Forsythia ovata (Oleaceae).</title>
        <authorList>
            <person name="Jang H."/>
        </authorList>
    </citation>
    <scope>NUCLEOTIDE SEQUENCE [LARGE SCALE GENOMIC DNA]</scope>
</reference>
<organism evidence="2 3">
    <name type="scientific">Abeliophyllum distichum</name>
    <dbReference type="NCBI Taxonomy" id="126358"/>
    <lineage>
        <taxon>Eukaryota</taxon>
        <taxon>Viridiplantae</taxon>
        <taxon>Streptophyta</taxon>
        <taxon>Embryophyta</taxon>
        <taxon>Tracheophyta</taxon>
        <taxon>Spermatophyta</taxon>
        <taxon>Magnoliopsida</taxon>
        <taxon>eudicotyledons</taxon>
        <taxon>Gunneridae</taxon>
        <taxon>Pentapetalae</taxon>
        <taxon>asterids</taxon>
        <taxon>lamiids</taxon>
        <taxon>Lamiales</taxon>
        <taxon>Oleaceae</taxon>
        <taxon>Forsythieae</taxon>
        <taxon>Abeliophyllum</taxon>
    </lineage>
</organism>